<evidence type="ECO:0000313" key="2">
    <source>
        <dbReference type="EMBL" id="SER51444.1"/>
    </source>
</evidence>
<dbReference type="STRING" id="390241.SAMN04488023_11098"/>
<keyword evidence="3" id="KW-1185">Reference proteome</keyword>
<evidence type="ECO:0000313" key="3">
    <source>
        <dbReference type="Proteomes" id="UP000199572"/>
    </source>
</evidence>
<gene>
    <name evidence="2" type="ORF">SAMN04488023_11098</name>
</gene>
<feature type="signal peptide" evidence="1">
    <location>
        <begin position="1"/>
        <end position="20"/>
    </location>
</feature>
<dbReference type="PROSITE" id="PS51257">
    <property type="entry name" value="PROKAR_LIPOPROTEIN"/>
    <property type="match status" value="1"/>
</dbReference>
<reference evidence="3" key="1">
    <citation type="submission" date="2016-10" db="EMBL/GenBank/DDBJ databases">
        <authorList>
            <person name="Varghese N."/>
            <person name="Submissions S."/>
        </authorList>
    </citation>
    <scope>NUCLEOTIDE SEQUENCE [LARGE SCALE GENOMIC DNA]</scope>
    <source>
        <strain evidence="3">DSM 18610</strain>
    </source>
</reference>
<feature type="chain" id="PRO_5011709418" description="DUF5017 domain-containing protein" evidence="1">
    <location>
        <begin position="21"/>
        <end position="319"/>
    </location>
</feature>
<dbReference type="Proteomes" id="UP000199572">
    <property type="component" value="Unassembled WGS sequence"/>
</dbReference>
<evidence type="ECO:0008006" key="4">
    <source>
        <dbReference type="Google" id="ProtNLM"/>
    </source>
</evidence>
<proteinExistence type="predicted"/>
<name>A0A1H9PTA2_9SPHI</name>
<evidence type="ECO:0000256" key="1">
    <source>
        <dbReference type="SAM" id="SignalP"/>
    </source>
</evidence>
<dbReference type="AlphaFoldDB" id="A0A1H9PTA2"/>
<accession>A0A1H9PTA2</accession>
<dbReference type="EMBL" id="FOGG01000010">
    <property type="protein sequence ID" value="SER51444.1"/>
    <property type="molecule type" value="Genomic_DNA"/>
</dbReference>
<protein>
    <recommendedName>
        <fullName evidence="4">DUF5017 domain-containing protein</fullName>
    </recommendedName>
</protein>
<organism evidence="2 3">
    <name type="scientific">Pedobacter rhizosphaerae</name>
    <dbReference type="NCBI Taxonomy" id="390241"/>
    <lineage>
        <taxon>Bacteria</taxon>
        <taxon>Pseudomonadati</taxon>
        <taxon>Bacteroidota</taxon>
        <taxon>Sphingobacteriia</taxon>
        <taxon>Sphingobacteriales</taxon>
        <taxon>Sphingobacteriaceae</taxon>
        <taxon>Pedobacter</taxon>
    </lineage>
</organism>
<dbReference type="RefSeq" id="WP_090883952.1">
    <property type="nucleotide sequence ID" value="NZ_FOGG01000010.1"/>
</dbReference>
<sequence length="319" mass="35333">MKSRKLTILTAIIGFALSLAACKKTAPNIYNMFDDVAVTFKSDYPFSIVDYKDINDGDSVYLSFTITSAKEDMAAVCVRREGVETPVLQINLPDNVDKRSYTGVYKFKVNRVGESKYRVYALNKQATYIGDGYKSVSFNVRSNFTLVNERKLYLPDSVSQDLPSYYSIKRGESFSYAQGKDVSADLDFGIYRTPAPQGDANAIVGYWYHIYSLSASPLFFNKFDISSWTKRATLFSAQAASDANSFTNNLVSGSTIQTIVGAKTINLKETPRTSAGSIKVGSVVYFKTPEGKLGAIHFKSISADYNGKVYFAINVKVQD</sequence>
<dbReference type="OrthoDB" id="641332at2"/>
<keyword evidence="1" id="KW-0732">Signal</keyword>